<dbReference type="GeneID" id="300577711"/>
<organism evidence="2 3">
    <name type="scientific">Trichoderma ghanense</name>
    <dbReference type="NCBI Taxonomy" id="65468"/>
    <lineage>
        <taxon>Eukaryota</taxon>
        <taxon>Fungi</taxon>
        <taxon>Dikarya</taxon>
        <taxon>Ascomycota</taxon>
        <taxon>Pezizomycotina</taxon>
        <taxon>Sordariomycetes</taxon>
        <taxon>Hypocreomycetidae</taxon>
        <taxon>Hypocreales</taxon>
        <taxon>Hypocreaceae</taxon>
        <taxon>Trichoderma</taxon>
    </lineage>
</organism>
<feature type="compositionally biased region" description="Basic and acidic residues" evidence="1">
    <location>
        <begin position="33"/>
        <end position="45"/>
    </location>
</feature>
<sequence length="140" mass="14699">MARIEESAGGASRRGSEAIQTNGVAQMGDSAPEGERARGGKSERRGRQRAGSATSTIFLSRFRAIGGGEGEGEIEALGRWRPPAACLQNASFLSRVVPSLGLAARCFAEQDKGQVQGAGGLQSGRLKGELAARWLDRIET</sequence>
<comment type="caution">
    <text evidence="2">The sequence shown here is derived from an EMBL/GenBank/DDBJ whole genome shotgun (WGS) entry which is preliminary data.</text>
</comment>
<evidence type="ECO:0000256" key="1">
    <source>
        <dbReference type="SAM" id="MobiDB-lite"/>
    </source>
</evidence>
<dbReference type="Proteomes" id="UP001642720">
    <property type="component" value="Unassembled WGS sequence"/>
</dbReference>
<feature type="region of interest" description="Disordered" evidence="1">
    <location>
        <begin position="1"/>
        <end position="55"/>
    </location>
</feature>
<proteinExistence type="predicted"/>
<dbReference type="EMBL" id="PPTA01000007">
    <property type="protein sequence ID" value="TFB02263.1"/>
    <property type="molecule type" value="Genomic_DNA"/>
</dbReference>
<evidence type="ECO:0000313" key="2">
    <source>
        <dbReference type="EMBL" id="TFB02263.1"/>
    </source>
</evidence>
<reference evidence="2 3" key="1">
    <citation type="submission" date="2018-01" db="EMBL/GenBank/DDBJ databases">
        <title>Genome characterization of the sugarcane-associated fungus Trichoderma ghanense CCMA-1212 and their application in lignocelulose bioconversion.</title>
        <authorList>
            <person name="Steindorff A.S."/>
            <person name="Mendes T.D."/>
            <person name="Vilela E.S.D."/>
            <person name="Rodrigues D.S."/>
            <person name="Formighieri E.F."/>
            <person name="Melo I.S."/>
            <person name="Favaro L.C.L."/>
        </authorList>
    </citation>
    <scope>NUCLEOTIDE SEQUENCE [LARGE SCALE GENOMIC DNA]</scope>
    <source>
        <strain evidence="2 3">CCMA-1212</strain>
    </source>
</reference>
<evidence type="ECO:0000313" key="3">
    <source>
        <dbReference type="Proteomes" id="UP001642720"/>
    </source>
</evidence>
<accession>A0ABY2H5H8</accession>
<protein>
    <submittedName>
        <fullName evidence="2">Uncharacterized protein</fullName>
    </submittedName>
</protein>
<dbReference type="RefSeq" id="XP_073558464.1">
    <property type="nucleotide sequence ID" value="XM_073703261.1"/>
</dbReference>
<gene>
    <name evidence="2" type="ORF">CCMA1212_006020</name>
</gene>
<name>A0ABY2H5H8_9HYPO</name>
<keyword evidence="3" id="KW-1185">Reference proteome</keyword>